<dbReference type="Pfam" id="PF10622">
    <property type="entry name" value="Ehbp"/>
    <property type="match status" value="1"/>
</dbReference>
<dbReference type="EMBL" id="DSTX01000006">
    <property type="protein sequence ID" value="HFK20480.1"/>
    <property type="molecule type" value="Genomic_DNA"/>
</dbReference>
<organism evidence="1">
    <name type="scientific">Candidatus Methanomethylicus mesodigestus</name>
    <dbReference type="NCBI Taxonomy" id="1867258"/>
    <lineage>
        <taxon>Archaea</taxon>
        <taxon>Thermoproteota</taxon>
        <taxon>Methanosuratincolia</taxon>
        <taxon>Candidatus Methanomethylicales</taxon>
        <taxon>Candidatus Methanomethylicaceae</taxon>
        <taxon>Candidatus Methanomethylicus</taxon>
    </lineage>
</organism>
<dbReference type="InterPro" id="IPR019597">
    <property type="entry name" value="Energy-convert_hydgase-B_suP"/>
</dbReference>
<name>A0A7C3EST3_9CREN</name>
<sequence>MPKIAIRAKHVINLGGWLCERKYRIPCRDYVIGNPFDEPVKIESPVYSEEGIQAMRDLGLIVEPVYVYDKLVDKLNKVKALIDAGAHSGSE</sequence>
<gene>
    <name evidence="1" type="ORF">ENS19_04275</name>
</gene>
<dbReference type="AlphaFoldDB" id="A0A7C3EST3"/>
<protein>
    <submittedName>
        <fullName evidence="1">Uncharacterized protein</fullName>
    </submittedName>
</protein>
<accession>A0A7C3EST3</accession>
<evidence type="ECO:0000313" key="1">
    <source>
        <dbReference type="EMBL" id="HFK20480.1"/>
    </source>
</evidence>
<proteinExistence type="predicted"/>
<reference evidence="1" key="1">
    <citation type="journal article" date="2020" name="mSystems">
        <title>Genome- and Community-Level Interaction Insights into Carbon Utilization and Element Cycling Functions of Hydrothermarchaeota in Hydrothermal Sediment.</title>
        <authorList>
            <person name="Zhou Z."/>
            <person name="Liu Y."/>
            <person name="Xu W."/>
            <person name="Pan J."/>
            <person name="Luo Z.H."/>
            <person name="Li M."/>
        </authorList>
    </citation>
    <scope>NUCLEOTIDE SEQUENCE [LARGE SCALE GENOMIC DNA]</scope>
    <source>
        <strain evidence="1">SpSt-468</strain>
    </source>
</reference>
<comment type="caution">
    <text evidence="1">The sequence shown here is derived from an EMBL/GenBank/DDBJ whole genome shotgun (WGS) entry which is preliminary data.</text>
</comment>